<reference evidence="8" key="2">
    <citation type="submission" date="2020-09" db="EMBL/GenBank/DDBJ databases">
        <authorList>
            <person name="Sun Q."/>
            <person name="Ohkuma M."/>
        </authorList>
    </citation>
    <scope>NUCLEOTIDE SEQUENCE</scope>
    <source>
        <strain evidence="8">JCM 30078</strain>
    </source>
</reference>
<dbReference type="Proteomes" id="UP000635983">
    <property type="component" value="Unassembled WGS sequence"/>
</dbReference>
<evidence type="ECO:0000256" key="2">
    <source>
        <dbReference type="ARBA" id="ARBA00022516"/>
    </source>
</evidence>
<dbReference type="InterPro" id="IPR002123">
    <property type="entry name" value="Plipid/glycerol_acylTrfase"/>
</dbReference>
<dbReference type="CDD" id="cd07989">
    <property type="entry name" value="LPLAT_AGPAT-like"/>
    <property type="match status" value="1"/>
</dbReference>
<name>A0A917PVC9_9PSED</name>
<reference evidence="8" key="1">
    <citation type="journal article" date="2014" name="Int. J. Syst. Evol. Microbiol.">
        <title>Complete genome sequence of Corynebacterium casei LMG S-19264T (=DSM 44701T), isolated from a smear-ripened cheese.</title>
        <authorList>
            <consortium name="US DOE Joint Genome Institute (JGI-PGF)"/>
            <person name="Walter F."/>
            <person name="Albersmeier A."/>
            <person name="Kalinowski J."/>
            <person name="Ruckert C."/>
        </authorList>
    </citation>
    <scope>NUCLEOTIDE SEQUENCE</scope>
    <source>
        <strain evidence="8">JCM 30078</strain>
    </source>
</reference>
<evidence type="ECO:0000256" key="5">
    <source>
        <dbReference type="ARBA" id="ARBA00023315"/>
    </source>
</evidence>
<evidence type="ECO:0000259" key="7">
    <source>
        <dbReference type="SMART" id="SM00563"/>
    </source>
</evidence>
<keyword evidence="6" id="KW-1133">Transmembrane helix</keyword>
<evidence type="ECO:0000256" key="4">
    <source>
        <dbReference type="ARBA" id="ARBA00023098"/>
    </source>
</evidence>
<feature type="domain" description="Phospholipid/glycerol acyltransferase" evidence="7">
    <location>
        <begin position="71"/>
        <end position="182"/>
    </location>
</feature>
<dbReference type="AlphaFoldDB" id="A0A917PVC9"/>
<keyword evidence="6" id="KW-0472">Membrane</keyword>
<gene>
    <name evidence="8" type="ORF">GCM10009304_18420</name>
</gene>
<keyword evidence="4" id="KW-0443">Lipid metabolism</keyword>
<comment type="caution">
    <text evidence="8">The sequence shown here is derived from an EMBL/GenBank/DDBJ whole genome shotgun (WGS) entry which is preliminary data.</text>
</comment>
<dbReference type="PANTHER" id="PTHR10434">
    <property type="entry name" value="1-ACYL-SN-GLYCEROL-3-PHOSPHATE ACYLTRANSFERASE"/>
    <property type="match status" value="1"/>
</dbReference>
<dbReference type="Pfam" id="PF01553">
    <property type="entry name" value="Acyltransferase"/>
    <property type="match status" value="1"/>
</dbReference>
<comment type="pathway">
    <text evidence="1">Lipid metabolism.</text>
</comment>
<keyword evidence="2" id="KW-0444">Lipid biosynthesis</keyword>
<dbReference type="SMART" id="SM00563">
    <property type="entry name" value="PlsC"/>
    <property type="match status" value="1"/>
</dbReference>
<evidence type="ECO:0000313" key="8">
    <source>
        <dbReference type="EMBL" id="GGJ92844.1"/>
    </source>
</evidence>
<keyword evidence="6" id="KW-0812">Transmembrane</keyword>
<evidence type="ECO:0000313" key="9">
    <source>
        <dbReference type="Proteomes" id="UP000635983"/>
    </source>
</evidence>
<dbReference type="GO" id="GO:0003841">
    <property type="term" value="F:1-acylglycerol-3-phosphate O-acyltransferase activity"/>
    <property type="evidence" value="ECO:0007669"/>
    <property type="project" value="TreeGrafter"/>
</dbReference>
<sequence length="256" mass="28328">MESFRLYSRLVCLIGVLLYGVLLAVLACVIERFVRDPLSVRQTLCRSFMACLVWVLPFRVRVEGKRPREPMLWVANHVSWTDIPLIGHLAPVSFLSKSEVRAWPLAGWLARHGGTLFIRRGAGESQSLSQQMGEYLENRHPLVMFPEGTTGDGLSVLPFHGRLLTAAVERNLPIQPVSLAYRRNGAPCPSSPFIGDETLPVHLFRLLRSTPCDVIITLLPVIPTEDRGRSEVARAARTAIVDALDLPAAPAEHVAA</sequence>
<evidence type="ECO:0000256" key="3">
    <source>
        <dbReference type="ARBA" id="ARBA00022679"/>
    </source>
</evidence>
<dbReference type="SUPFAM" id="SSF69593">
    <property type="entry name" value="Glycerol-3-phosphate (1)-acyltransferase"/>
    <property type="match status" value="1"/>
</dbReference>
<evidence type="ECO:0000256" key="6">
    <source>
        <dbReference type="SAM" id="Phobius"/>
    </source>
</evidence>
<evidence type="ECO:0000256" key="1">
    <source>
        <dbReference type="ARBA" id="ARBA00005189"/>
    </source>
</evidence>
<keyword evidence="9" id="KW-1185">Reference proteome</keyword>
<dbReference type="PROSITE" id="PS51257">
    <property type="entry name" value="PROKAR_LIPOPROTEIN"/>
    <property type="match status" value="1"/>
</dbReference>
<organism evidence="8 9">
    <name type="scientific">Pseudomonas matsuisoli</name>
    <dbReference type="NCBI Taxonomy" id="1515666"/>
    <lineage>
        <taxon>Bacteria</taxon>
        <taxon>Pseudomonadati</taxon>
        <taxon>Pseudomonadota</taxon>
        <taxon>Gammaproteobacteria</taxon>
        <taxon>Pseudomonadales</taxon>
        <taxon>Pseudomonadaceae</taxon>
        <taxon>Pseudomonas</taxon>
    </lineage>
</organism>
<dbReference type="GO" id="GO:0006654">
    <property type="term" value="P:phosphatidic acid biosynthetic process"/>
    <property type="evidence" value="ECO:0007669"/>
    <property type="project" value="TreeGrafter"/>
</dbReference>
<dbReference type="EMBL" id="BMPO01000003">
    <property type="protein sequence ID" value="GGJ92844.1"/>
    <property type="molecule type" value="Genomic_DNA"/>
</dbReference>
<protein>
    <submittedName>
        <fullName evidence="8">1-acyl-sn-glycerol-3-phosphate acyltransferase</fullName>
    </submittedName>
</protein>
<dbReference type="PANTHER" id="PTHR10434:SF64">
    <property type="entry name" value="1-ACYL-SN-GLYCEROL-3-PHOSPHATE ACYLTRANSFERASE-RELATED"/>
    <property type="match status" value="1"/>
</dbReference>
<keyword evidence="5 8" id="KW-0012">Acyltransferase</keyword>
<proteinExistence type="predicted"/>
<keyword evidence="3" id="KW-0808">Transferase</keyword>
<feature type="transmembrane region" description="Helical" evidence="6">
    <location>
        <begin position="6"/>
        <end position="31"/>
    </location>
</feature>
<accession>A0A917PVC9</accession>
<dbReference type="RefSeq" id="WP_188982890.1">
    <property type="nucleotide sequence ID" value="NZ_BMPO01000003.1"/>
</dbReference>